<sequence>KPIITPGSGFPDKQEFDALLECYVHAKSKKKKRIITSEQASDIRKVLLDLRSTAIGSSQHWIKKTFTLELNSKALLYHQGRPVAICENLFEILS</sequence>
<proteinExistence type="predicted"/>
<accession>A0A0G2J6M0</accession>
<dbReference type="AlphaFoldDB" id="A0A0G2J6M0"/>
<evidence type="ECO:0000313" key="1">
    <source>
        <dbReference type="EMBL" id="KKZ60146.1"/>
    </source>
</evidence>
<feature type="non-terminal residue" evidence="1">
    <location>
        <position position="1"/>
    </location>
</feature>
<gene>
    <name evidence="1" type="ORF">EMCG_05068</name>
</gene>
<evidence type="ECO:0000313" key="2">
    <source>
        <dbReference type="Proteomes" id="UP000034164"/>
    </source>
</evidence>
<dbReference type="Proteomes" id="UP000034164">
    <property type="component" value="Unassembled WGS sequence"/>
</dbReference>
<comment type="caution">
    <text evidence="1">The sequence shown here is derived from an EMBL/GenBank/DDBJ whole genome shotgun (WGS) entry which is preliminary data.</text>
</comment>
<reference evidence="2" key="1">
    <citation type="journal article" date="2015" name="PLoS Genet.">
        <title>The dynamic genome and transcriptome of the human fungal pathogen Blastomyces and close relative Emmonsia.</title>
        <authorList>
            <person name="Munoz J.F."/>
            <person name="Gauthier G.M."/>
            <person name="Desjardins C.A."/>
            <person name="Gallo J.E."/>
            <person name="Holder J."/>
            <person name="Sullivan T.D."/>
            <person name="Marty A.J."/>
            <person name="Carmen J.C."/>
            <person name="Chen Z."/>
            <person name="Ding L."/>
            <person name="Gujja S."/>
            <person name="Magrini V."/>
            <person name="Misas E."/>
            <person name="Mitreva M."/>
            <person name="Priest M."/>
            <person name="Saif S."/>
            <person name="Whiston E.A."/>
            <person name="Young S."/>
            <person name="Zeng Q."/>
            <person name="Goldman W.E."/>
            <person name="Mardis E.R."/>
            <person name="Taylor J.W."/>
            <person name="McEwen J.G."/>
            <person name="Clay O.K."/>
            <person name="Klein B.S."/>
            <person name="Cuomo C.A."/>
        </authorList>
    </citation>
    <scope>NUCLEOTIDE SEQUENCE [LARGE SCALE GENOMIC DNA]</scope>
    <source>
        <strain evidence="2">UAMH 3008</strain>
    </source>
</reference>
<dbReference type="EMBL" id="LCZI01001578">
    <property type="protein sequence ID" value="KKZ60146.1"/>
    <property type="molecule type" value="Genomic_DNA"/>
</dbReference>
<name>A0A0G2J6M0_9EURO</name>
<dbReference type="VEuPathDB" id="FungiDB:EMCG_05068"/>
<protein>
    <submittedName>
        <fullName evidence="1">Uncharacterized protein</fullName>
    </submittedName>
</protein>
<organism evidence="1 2">
    <name type="scientific">[Emmonsia] crescens</name>
    <dbReference type="NCBI Taxonomy" id="73230"/>
    <lineage>
        <taxon>Eukaryota</taxon>
        <taxon>Fungi</taxon>
        <taxon>Dikarya</taxon>
        <taxon>Ascomycota</taxon>
        <taxon>Pezizomycotina</taxon>
        <taxon>Eurotiomycetes</taxon>
        <taxon>Eurotiomycetidae</taxon>
        <taxon>Onygenales</taxon>
        <taxon>Ajellomycetaceae</taxon>
        <taxon>Emergomyces</taxon>
    </lineage>
</organism>
<dbReference type="OrthoDB" id="2499658at2759"/>